<evidence type="ECO:0000256" key="1">
    <source>
        <dbReference type="SAM" id="MobiDB-lite"/>
    </source>
</evidence>
<feature type="compositionally biased region" description="Basic residues" evidence="1">
    <location>
        <begin position="10"/>
        <end position="21"/>
    </location>
</feature>
<gene>
    <name evidence="2" type="ORF">UU13_C0015G0008</name>
</gene>
<feature type="region of interest" description="Disordered" evidence="1">
    <location>
        <begin position="1"/>
        <end position="22"/>
    </location>
</feature>
<evidence type="ECO:0000313" key="2">
    <source>
        <dbReference type="EMBL" id="KKR70049.1"/>
    </source>
</evidence>
<dbReference type="EMBL" id="LBZL01000015">
    <property type="protein sequence ID" value="KKR70049.1"/>
    <property type="molecule type" value="Genomic_DNA"/>
</dbReference>
<comment type="caution">
    <text evidence="2">The sequence shown here is derived from an EMBL/GenBank/DDBJ whole genome shotgun (WGS) entry which is preliminary data.</text>
</comment>
<proteinExistence type="predicted"/>
<sequence length="36" mass="4293">MAKRGTTLSPKKKSRHSHKTEKRLEIKRLMLAKKFK</sequence>
<evidence type="ECO:0000313" key="3">
    <source>
        <dbReference type="Proteomes" id="UP000034452"/>
    </source>
</evidence>
<protein>
    <submittedName>
        <fullName evidence="2">Uncharacterized protein</fullName>
    </submittedName>
</protein>
<name>A0A0G0SZ44_9BACT</name>
<dbReference type="AlphaFoldDB" id="A0A0G0SZ44"/>
<dbReference type="Proteomes" id="UP000034452">
    <property type="component" value="Unassembled WGS sequence"/>
</dbReference>
<accession>A0A0G0SZ44</accession>
<reference evidence="2 3" key="1">
    <citation type="journal article" date="2015" name="Nature">
        <title>rRNA introns, odd ribosomes, and small enigmatic genomes across a large radiation of phyla.</title>
        <authorList>
            <person name="Brown C.T."/>
            <person name="Hug L.A."/>
            <person name="Thomas B.C."/>
            <person name="Sharon I."/>
            <person name="Castelle C.J."/>
            <person name="Singh A."/>
            <person name="Wilkins M.J."/>
            <person name="Williams K.H."/>
            <person name="Banfield J.F."/>
        </authorList>
    </citation>
    <scope>NUCLEOTIDE SEQUENCE [LARGE SCALE GENOMIC DNA]</scope>
</reference>
<organism evidence="2 3">
    <name type="scientific">Candidatus Nomurabacteria bacterium GW2011_GWB1_40_7</name>
    <dbReference type="NCBI Taxonomy" id="1618744"/>
    <lineage>
        <taxon>Bacteria</taxon>
        <taxon>Candidatus Nomuraibacteriota</taxon>
    </lineage>
</organism>